<evidence type="ECO:0000259" key="1">
    <source>
        <dbReference type="Pfam" id="PF01863"/>
    </source>
</evidence>
<dbReference type="PANTHER" id="PTHR30399">
    <property type="entry name" value="UNCHARACTERIZED PROTEIN YGJP"/>
    <property type="match status" value="1"/>
</dbReference>
<reference evidence="2" key="1">
    <citation type="submission" date="2022-09" db="EMBL/GenBank/DDBJ databases">
        <title>genome sequence of Deinococcus rubellus.</title>
        <authorList>
            <person name="Srinivasan S."/>
        </authorList>
    </citation>
    <scope>NUCLEOTIDE SEQUENCE</scope>
    <source>
        <strain evidence="2">Ant6</strain>
    </source>
</reference>
<proteinExistence type="predicted"/>
<dbReference type="CDD" id="cd07344">
    <property type="entry name" value="M48_yhfN_like"/>
    <property type="match status" value="1"/>
</dbReference>
<accession>A0ABY5YH95</accession>
<evidence type="ECO:0000313" key="2">
    <source>
        <dbReference type="EMBL" id="UWX64429.1"/>
    </source>
</evidence>
<keyword evidence="3" id="KW-1185">Reference proteome</keyword>
<evidence type="ECO:0000313" key="3">
    <source>
        <dbReference type="Proteomes" id="UP001060261"/>
    </source>
</evidence>
<name>A0ABY5YH95_9DEIO</name>
<dbReference type="RefSeq" id="WP_260560703.1">
    <property type="nucleotide sequence ID" value="NZ_BAABEC010000076.1"/>
</dbReference>
<dbReference type="InterPro" id="IPR053136">
    <property type="entry name" value="UTP_pyrophosphatase-like"/>
</dbReference>
<dbReference type="Gene3D" id="3.30.2010.10">
    <property type="entry name" value="Metalloproteases ('zincins'), catalytic domain"/>
    <property type="match status" value="1"/>
</dbReference>
<dbReference type="Pfam" id="PF01863">
    <property type="entry name" value="YgjP-like"/>
    <property type="match status" value="1"/>
</dbReference>
<dbReference type="PANTHER" id="PTHR30399:SF1">
    <property type="entry name" value="UTP PYROPHOSPHATASE"/>
    <property type="match status" value="1"/>
</dbReference>
<organism evidence="2 3">
    <name type="scientific">Deinococcus rubellus</name>
    <dbReference type="NCBI Taxonomy" id="1889240"/>
    <lineage>
        <taxon>Bacteria</taxon>
        <taxon>Thermotogati</taxon>
        <taxon>Deinococcota</taxon>
        <taxon>Deinococci</taxon>
        <taxon>Deinococcales</taxon>
        <taxon>Deinococcaceae</taxon>
        <taxon>Deinococcus</taxon>
    </lineage>
</organism>
<dbReference type="InterPro" id="IPR002725">
    <property type="entry name" value="YgjP-like_metallopeptidase"/>
</dbReference>
<feature type="domain" description="YgjP-like metallopeptidase" evidence="1">
    <location>
        <begin position="26"/>
        <end position="225"/>
    </location>
</feature>
<dbReference type="Proteomes" id="UP001060261">
    <property type="component" value="Chromosome"/>
</dbReference>
<protein>
    <submittedName>
        <fullName evidence="2">M48 family metallopeptidase</fullName>
    </submittedName>
</protein>
<sequence length="234" mass="26260">MSPPLPLLPGLSVGGLPVQLRRSQRRTVSLRVTAQGLTVYAPQRTEEAKLRCFVEDKRAWAERHLHRLQQREPVTALLTDGFVLPLLGEALILRALPDLKRAQQVGTDLHAPSAALVSAVEVWYKTEAPRHFTPIVQHFADQLGRGRPLSAVKITNAAGRWGSCTAAGAVRLHWRLLMAPPEILRYVAAHEVAHLAELNHSPRYWAEVARLFPEYRAAKHWLKEHGAALMQPWH</sequence>
<gene>
    <name evidence="2" type="ORF">N0D28_01805</name>
</gene>
<dbReference type="EMBL" id="CP104213">
    <property type="protein sequence ID" value="UWX64429.1"/>
    <property type="molecule type" value="Genomic_DNA"/>
</dbReference>